<organism evidence="6 7">
    <name type="scientific">Cudoniella acicularis</name>
    <dbReference type="NCBI Taxonomy" id="354080"/>
    <lineage>
        <taxon>Eukaryota</taxon>
        <taxon>Fungi</taxon>
        <taxon>Dikarya</taxon>
        <taxon>Ascomycota</taxon>
        <taxon>Pezizomycotina</taxon>
        <taxon>Leotiomycetes</taxon>
        <taxon>Helotiales</taxon>
        <taxon>Tricladiaceae</taxon>
        <taxon>Cudoniella</taxon>
    </lineage>
</organism>
<feature type="transmembrane region" description="Helical" evidence="5">
    <location>
        <begin position="20"/>
        <end position="38"/>
    </location>
</feature>
<accession>A0A8H4RHZ2</accession>
<dbReference type="Proteomes" id="UP000566819">
    <property type="component" value="Unassembled WGS sequence"/>
</dbReference>
<keyword evidence="7" id="KW-1185">Reference proteome</keyword>
<dbReference type="EMBL" id="JAAMPI010000704">
    <property type="protein sequence ID" value="KAF4629230.1"/>
    <property type="molecule type" value="Genomic_DNA"/>
</dbReference>
<keyword evidence="4 5" id="KW-0472">Membrane</keyword>
<gene>
    <name evidence="6" type="ORF">G7Y89_g8919</name>
</gene>
<name>A0A8H4RHZ2_9HELO</name>
<feature type="transmembrane region" description="Helical" evidence="5">
    <location>
        <begin position="161"/>
        <end position="184"/>
    </location>
</feature>
<dbReference type="InterPro" id="IPR007568">
    <property type="entry name" value="RTA1"/>
</dbReference>
<evidence type="ECO:0000256" key="1">
    <source>
        <dbReference type="ARBA" id="ARBA00004141"/>
    </source>
</evidence>
<keyword evidence="3 5" id="KW-1133">Transmembrane helix</keyword>
<feature type="transmembrane region" description="Helical" evidence="5">
    <location>
        <begin position="245"/>
        <end position="263"/>
    </location>
</feature>
<comment type="caution">
    <text evidence="6">The sequence shown here is derived from an EMBL/GenBank/DDBJ whole genome shotgun (WGS) entry which is preliminary data.</text>
</comment>
<comment type="subcellular location">
    <subcellularLocation>
        <location evidence="1">Membrane</location>
        <topology evidence="1">Multi-pass membrane protein</topology>
    </subcellularLocation>
</comment>
<evidence type="ECO:0000256" key="3">
    <source>
        <dbReference type="ARBA" id="ARBA00022989"/>
    </source>
</evidence>
<keyword evidence="2 5" id="KW-0812">Transmembrane</keyword>
<evidence type="ECO:0000256" key="5">
    <source>
        <dbReference type="SAM" id="Phobius"/>
    </source>
</evidence>
<evidence type="ECO:0000256" key="4">
    <source>
        <dbReference type="ARBA" id="ARBA00023136"/>
    </source>
</evidence>
<proteinExistence type="predicted"/>
<feature type="transmembrane region" description="Helical" evidence="5">
    <location>
        <begin position="205"/>
        <end position="225"/>
    </location>
</feature>
<dbReference type="OrthoDB" id="3358017at2759"/>
<protein>
    <submittedName>
        <fullName evidence="6">Uncharacterized protein</fullName>
    </submittedName>
</protein>
<reference evidence="6 7" key="1">
    <citation type="submission" date="2020-03" db="EMBL/GenBank/DDBJ databases">
        <title>Draft Genome Sequence of Cudoniella acicularis.</title>
        <authorList>
            <person name="Buettner E."/>
            <person name="Kellner H."/>
        </authorList>
    </citation>
    <scope>NUCLEOTIDE SEQUENCE [LARGE SCALE GENOMIC DNA]</scope>
    <source>
        <strain evidence="6 7">DSM 108380</strain>
    </source>
</reference>
<dbReference type="PANTHER" id="PTHR31465">
    <property type="entry name" value="PROTEIN RTA1-RELATED"/>
    <property type="match status" value="1"/>
</dbReference>
<dbReference type="Pfam" id="PF04479">
    <property type="entry name" value="RTA1"/>
    <property type="match status" value="1"/>
</dbReference>
<evidence type="ECO:0000256" key="2">
    <source>
        <dbReference type="ARBA" id="ARBA00022692"/>
    </source>
</evidence>
<feature type="transmembrane region" description="Helical" evidence="5">
    <location>
        <begin position="88"/>
        <end position="109"/>
    </location>
</feature>
<evidence type="ECO:0000313" key="6">
    <source>
        <dbReference type="EMBL" id="KAF4629230.1"/>
    </source>
</evidence>
<dbReference type="AlphaFoldDB" id="A0A8H4RHZ2"/>
<dbReference type="GO" id="GO:0016020">
    <property type="term" value="C:membrane"/>
    <property type="evidence" value="ECO:0007669"/>
    <property type="project" value="UniProtKB-SubCell"/>
</dbReference>
<dbReference type="PANTHER" id="PTHR31465:SF32">
    <property type="entry name" value="DOMAIN PROTEIN, PUTATIVE-RELATED"/>
    <property type="match status" value="1"/>
</dbReference>
<sequence>MSSSDADTTDETNSIWVYNPNFALAIIFAVLYLIPMVVQGYQTVVKYKASYFVVVLVGAALEVAGYAARAVSIKQPASVPPYAIQSAFIIIAPLFLGAGNYLLISRLALRVLPTSIKYIFRIPVAKLTRIFVIFDVVTFLVQVSGSAISSAGNWEGNTAAIGTNVLIAGLAIQLATFAFFVAIVGRFHFLTKLPGGVRDGAGEGWTRVLTAVYISSSLIIIRSIYRLIEFGLGIFGYPFTHEWMFYVLESVPMLPAFSIFCLWHPAEYFHQDSAEVKSGSSNEEEIRIE</sequence>
<feature type="transmembrane region" description="Helical" evidence="5">
    <location>
        <begin position="130"/>
        <end position="149"/>
    </location>
</feature>
<feature type="transmembrane region" description="Helical" evidence="5">
    <location>
        <begin position="50"/>
        <end position="68"/>
    </location>
</feature>
<evidence type="ECO:0000313" key="7">
    <source>
        <dbReference type="Proteomes" id="UP000566819"/>
    </source>
</evidence>